<name>A0ABW4U4F9_9HYPH</name>
<evidence type="ECO:0000313" key="1">
    <source>
        <dbReference type="EMBL" id="MFD1981432.1"/>
    </source>
</evidence>
<proteinExistence type="predicted"/>
<reference evidence="2" key="1">
    <citation type="journal article" date="2019" name="Int. J. Syst. Evol. Microbiol.">
        <title>The Global Catalogue of Microorganisms (GCM) 10K type strain sequencing project: providing services to taxonomists for standard genome sequencing and annotation.</title>
        <authorList>
            <consortium name="The Broad Institute Genomics Platform"/>
            <consortium name="The Broad Institute Genome Sequencing Center for Infectious Disease"/>
            <person name="Wu L."/>
            <person name="Ma J."/>
        </authorList>
    </citation>
    <scope>NUCLEOTIDE SEQUENCE [LARGE SCALE GENOMIC DNA]</scope>
    <source>
        <strain evidence="2">CGMCC 1.16225</strain>
    </source>
</reference>
<dbReference type="EMBL" id="JBHUGZ010000001">
    <property type="protein sequence ID" value="MFD1981432.1"/>
    <property type="molecule type" value="Genomic_DNA"/>
</dbReference>
<dbReference type="Proteomes" id="UP001597405">
    <property type="component" value="Unassembled WGS sequence"/>
</dbReference>
<organism evidence="1 2">
    <name type="scientific">Mesorhizobium newzealandense</name>
    <dbReference type="NCBI Taxonomy" id="1300302"/>
    <lineage>
        <taxon>Bacteria</taxon>
        <taxon>Pseudomonadati</taxon>
        <taxon>Pseudomonadota</taxon>
        <taxon>Alphaproteobacteria</taxon>
        <taxon>Hyphomicrobiales</taxon>
        <taxon>Phyllobacteriaceae</taxon>
        <taxon>Mesorhizobium</taxon>
    </lineage>
</organism>
<sequence length="47" mass="5063">MHLIEAGDVLNPDASHIDWKTEKSSSALAAAIGQYATNFNEFDVGAR</sequence>
<keyword evidence="2" id="KW-1185">Reference proteome</keyword>
<gene>
    <name evidence="1" type="ORF">ACFSOZ_01760</name>
</gene>
<accession>A0ABW4U4F9</accession>
<evidence type="ECO:0000313" key="2">
    <source>
        <dbReference type="Proteomes" id="UP001597405"/>
    </source>
</evidence>
<protein>
    <submittedName>
        <fullName evidence="1">Uncharacterized protein</fullName>
    </submittedName>
</protein>
<comment type="caution">
    <text evidence="1">The sequence shown here is derived from an EMBL/GenBank/DDBJ whole genome shotgun (WGS) entry which is preliminary data.</text>
</comment>
<dbReference type="RefSeq" id="WP_379092830.1">
    <property type="nucleotide sequence ID" value="NZ_JBHUGZ010000001.1"/>
</dbReference>